<dbReference type="InterPro" id="IPR011766">
    <property type="entry name" value="TPP_enzyme_TPP-bd"/>
</dbReference>
<dbReference type="GO" id="GO:0030976">
    <property type="term" value="F:thiamine pyrophosphate binding"/>
    <property type="evidence" value="ECO:0007669"/>
    <property type="project" value="InterPro"/>
</dbReference>
<dbReference type="Proteomes" id="UP000287866">
    <property type="component" value="Unassembled WGS sequence"/>
</dbReference>
<dbReference type="InterPro" id="IPR029035">
    <property type="entry name" value="DHS-like_NAD/FAD-binding_dom"/>
</dbReference>
<feature type="domain" description="Thiamine pyrophosphate enzyme TPP-binding" evidence="5">
    <location>
        <begin position="381"/>
        <end position="523"/>
    </location>
</feature>
<dbReference type="GO" id="GO:0009099">
    <property type="term" value="P:L-valine biosynthetic process"/>
    <property type="evidence" value="ECO:0007669"/>
    <property type="project" value="TreeGrafter"/>
</dbReference>
<dbReference type="InterPro" id="IPR045229">
    <property type="entry name" value="TPP_enz"/>
</dbReference>
<evidence type="ECO:0000259" key="4">
    <source>
        <dbReference type="Pfam" id="PF00205"/>
    </source>
</evidence>
<accession>A0A8T6QZB1</accession>
<dbReference type="PANTHER" id="PTHR18968:SF13">
    <property type="entry name" value="ACETOLACTATE SYNTHASE CATALYTIC SUBUNIT, MITOCHONDRIAL"/>
    <property type="match status" value="1"/>
</dbReference>
<dbReference type="InterPro" id="IPR029061">
    <property type="entry name" value="THDP-binding"/>
</dbReference>
<dbReference type="Gene3D" id="3.40.50.1220">
    <property type="entry name" value="TPP-binding domain"/>
    <property type="match status" value="1"/>
</dbReference>
<evidence type="ECO:0000259" key="6">
    <source>
        <dbReference type="Pfam" id="PF02776"/>
    </source>
</evidence>
<dbReference type="GO" id="GO:0005948">
    <property type="term" value="C:acetolactate synthase complex"/>
    <property type="evidence" value="ECO:0007669"/>
    <property type="project" value="TreeGrafter"/>
</dbReference>
<evidence type="ECO:0000256" key="3">
    <source>
        <dbReference type="RuleBase" id="RU362132"/>
    </source>
</evidence>
<dbReference type="InterPro" id="IPR012001">
    <property type="entry name" value="Thiamin_PyroP_enz_TPP-bd_dom"/>
</dbReference>
<comment type="similarity">
    <text evidence="1 3">Belongs to the TPP enzyme family.</text>
</comment>
<name>A0A8T6QZB1_9MICO</name>
<dbReference type="Pfam" id="PF00205">
    <property type="entry name" value="TPP_enzyme_M"/>
    <property type="match status" value="1"/>
</dbReference>
<evidence type="ECO:0000313" key="8">
    <source>
        <dbReference type="Proteomes" id="UP000287866"/>
    </source>
</evidence>
<dbReference type="GO" id="GO:0000287">
    <property type="term" value="F:magnesium ion binding"/>
    <property type="evidence" value="ECO:0007669"/>
    <property type="project" value="InterPro"/>
</dbReference>
<keyword evidence="8" id="KW-1185">Reference proteome</keyword>
<feature type="domain" description="Thiamine pyrophosphate enzyme central" evidence="4">
    <location>
        <begin position="196"/>
        <end position="325"/>
    </location>
</feature>
<proteinExistence type="inferred from homology"/>
<dbReference type="InterPro" id="IPR012000">
    <property type="entry name" value="Thiamin_PyroP_enz_cen_dom"/>
</dbReference>
<organism evidence="7 8">
    <name type="scientific">Phycicoccus flavus</name>
    <dbReference type="NCBI Taxonomy" id="2502783"/>
    <lineage>
        <taxon>Bacteria</taxon>
        <taxon>Bacillati</taxon>
        <taxon>Actinomycetota</taxon>
        <taxon>Actinomycetes</taxon>
        <taxon>Micrococcales</taxon>
        <taxon>Intrasporangiaceae</taxon>
        <taxon>Phycicoccus</taxon>
    </lineage>
</organism>
<dbReference type="Pfam" id="PF02776">
    <property type="entry name" value="TPP_enzyme_N"/>
    <property type="match status" value="1"/>
</dbReference>
<dbReference type="PANTHER" id="PTHR18968">
    <property type="entry name" value="THIAMINE PYROPHOSPHATE ENZYMES"/>
    <property type="match status" value="1"/>
</dbReference>
<comment type="caution">
    <text evidence="7">The sequence shown here is derived from an EMBL/GenBank/DDBJ whole genome shotgun (WGS) entry which is preliminary data.</text>
</comment>
<evidence type="ECO:0000256" key="2">
    <source>
        <dbReference type="ARBA" id="ARBA00023052"/>
    </source>
</evidence>
<protein>
    <submittedName>
        <fullName evidence="7">Thiamine pyrophosphate-binding protein</fullName>
    </submittedName>
</protein>
<sequence length="544" mass="56188">MSAVTAVAAPPVLPAPAPDDPWTQVASTLVEQGVRVVFGLPDDDMRALRALEDHGVTVEWCRSQRTAVHMAAGSALATGRPAVVLVGRGPAVAAAVPGLLEADHGHAPVVVLAAGTATERLQDRAFQDAPTLALVAPVTRWAARVPTPRHAASMLREALARAVAAPAGPVYLEVPDAAPSPVDAGPDGRSVPVGLDGALDLLTAARRPCLLLGSGARSLSRPQVLDLAARTDAAVLVTASGRGCVPESHPRFLGVAGLYMAGPVRDLVASSDLVVAVGSQLEETALTGMPTESAWLQVTATPAGVHHRLPGAHLVRDAADWADALVARGPVLERTAWAARVAGVRARLLESRGDEGTLGALVVHALSDLLPEDAVVVHENGLHDMWSYAFPHLTLPDRARSIAPSEQTTLGFGVAAAAGAAVTEQPLVVCVTGDAALATLRPDADEILASRRRLLYVVLDDGAMGWLARQAEGAGSPQRFERAGGLLGPADRGDVLVVERPAQVRPRLAQAVAAAQAGVPTVVRVVVARDDVAPMLREGVGDRA</sequence>
<gene>
    <name evidence="7" type="ORF">EPD83_002865</name>
</gene>
<evidence type="ECO:0000313" key="7">
    <source>
        <dbReference type="EMBL" id="NHA66997.1"/>
    </source>
</evidence>
<dbReference type="Pfam" id="PF02775">
    <property type="entry name" value="TPP_enzyme_C"/>
    <property type="match status" value="1"/>
</dbReference>
<feature type="domain" description="Thiamine pyrophosphate enzyme N-terminal TPP-binding" evidence="6">
    <location>
        <begin position="24"/>
        <end position="128"/>
    </location>
</feature>
<dbReference type="GO" id="GO:0009097">
    <property type="term" value="P:isoleucine biosynthetic process"/>
    <property type="evidence" value="ECO:0007669"/>
    <property type="project" value="TreeGrafter"/>
</dbReference>
<dbReference type="AlphaFoldDB" id="A0A8T6QZB1"/>
<keyword evidence="2 3" id="KW-0786">Thiamine pyrophosphate</keyword>
<dbReference type="SUPFAM" id="SSF52467">
    <property type="entry name" value="DHS-like NAD/FAD-binding domain"/>
    <property type="match status" value="1"/>
</dbReference>
<dbReference type="CDD" id="cd07035">
    <property type="entry name" value="TPP_PYR_POX_like"/>
    <property type="match status" value="1"/>
</dbReference>
<dbReference type="GO" id="GO:0050660">
    <property type="term" value="F:flavin adenine dinucleotide binding"/>
    <property type="evidence" value="ECO:0007669"/>
    <property type="project" value="TreeGrafter"/>
</dbReference>
<reference evidence="7" key="1">
    <citation type="submission" date="2020-03" db="EMBL/GenBank/DDBJ databases">
        <title>Phycicoccus flavus sp. nov., a novel endophytic actinobacterium isolated from branch of Kandelia candel.</title>
        <authorList>
            <person name="Tuo L."/>
        </authorList>
    </citation>
    <scope>NUCLEOTIDE SEQUENCE</scope>
    <source>
        <strain evidence="7">CMS6Z-2</strain>
    </source>
</reference>
<evidence type="ECO:0000256" key="1">
    <source>
        <dbReference type="ARBA" id="ARBA00007812"/>
    </source>
</evidence>
<dbReference type="RefSeq" id="WP_164896123.1">
    <property type="nucleotide sequence ID" value="NZ_SAYU02000005.1"/>
</dbReference>
<evidence type="ECO:0000259" key="5">
    <source>
        <dbReference type="Pfam" id="PF02775"/>
    </source>
</evidence>
<dbReference type="Gene3D" id="3.40.50.970">
    <property type="match status" value="2"/>
</dbReference>
<dbReference type="GO" id="GO:0003984">
    <property type="term" value="F:acetolactate synthase activity"/>
    <property type="evidence" value="ECO:0007669"/>
    <property type="project" value="TreeGrafter"/>
</dbReference>
<dbReference type="SUPFAM" id="SSF52518">
    <property type="entry name" value="Thiamin diphosphate-binding fold (THDP-binding)"/>
    <property type="match status" value="2"/>
</dbReference>
<dbReference type="EMBL" id="SAYU02000005">
    <property type="protein sequence ID" value="NHA66997.1"/>
    <property type="molecule type" value="Genomic_DNA"/>
</dbReference>